<dbReference type="EMBL" id="BGZK01001242">
    <property type="protein sequence ID" value="GBP75284.1"/>
    <property type="molecule type" value="Genomic_DNA"/>
</dbReference>
<proteinExistence type="predicted"/>
<protein>
    <submittedName>
        <fullName evidence="1">Uncharacterized protein</fullName>
    </submittedName>
</protein>
<reference evidence="1 2" key="1">
    <citation type="journal article" date="2019" name="Commun. Biol.">
        <title>The bagworm genome reveals a unique fibroin gene that provides high tensile strength.</title>
        <authorList>
            <person name="Kono N."/>
            <person name="Nakamura H."/>
            <person name="Ohtoshi R."/>
            <person name="Tomita M."/>
            <person name="Numata K."/>
            <person name="Arakawa K."/>
        </authorList>
    </citation>
    <scope>NUCLEOTIDE SEQUENCE [LARGE SCALE GENOMIC DNA]</scope>
</reference>
<accession>A0A4C1YJX2</accession>
<organism evidence="1 2">
    <name type="scientific">Eumeta variegata</name>
    <name type="common">Bagworm moth</name>
    <name type="synonym">Eumeta japonica</name>
    <dbReference type="NCBI Taxonomy" id="151549"/>
    <lineage>
        <taxon>Eukaryota</taxon>
        <taxon>Metazoa</taxon>
        <taxon>Ecdysozoa</taxon>
        <taxon>Arthropoda</taxon>
        <taxon>Hexapoda</taxon>
        <taxon>Insecta</taxon>
        <taxon>Pterygota</taxon>
        <taxon>Neoptera</taxon>
        <taxon>Endopterygota</taxon>
        <taxon>Lepidoptera</taxon>
        <taxon>Glossata</taxon>
        <taxon>Ditrysia</taxon>
        <taxon>Tineoidea</taxon>
        <taxon>Psychidae</taxon>
        <taxon>Oiketicinae</taxon>
        <taxon>Eumeta</taxon>
    </lineage>
</organism>
<dbReference type="AlphaFoldDB" id="A0A4C1YJX2"/>
<name>A0A4C1YJX2_EUMVA</name>
<keyword evidence="2" id="KW-1185">Reference proteome</keyword>
<comment type="caution">
    <text evidence="1">The sequence shown here is derived from an EMBL/GenBank/DDBJ whole genome shotgun (WGS) entry which is preliminary data.</text>
</comment>
<gene>
    <name evidence="1" type="ORF">EVAR_47321_1</name>
</gene>
<dbReference type="Proteomes" id="UP000299102">
    <property type="component" value="Unassembled WGS sequence"/>
</dbReference>
<evidence type="ECO:0000313" key="2">
    <source>
        <dbReference type="Proteomes" id="UP000299102"/>
    </source>
</evidence>
<evidence type="ECO:0000313" key="1">
    <source>
        <dbReference type="EMBL" id="GBP75284.1"/>
    </source>
</evidence>
<sequence>MLRSADGDSNACTWLQLMKAGFAVTIPKPKDSLLGGCFLSRSCLLKYNEVAATERLENVSGGIIISLLERNRRGLARFCNCAGGVRRRTPWRPVHATDPWDPEMLIEIPRPALQRDLKPPVPDVVIARLVTAVGTPANVHQLGVECPTSVIRSWDLITDVRGIVVCAGAEEKEVENSLMNLLLLTAARTRPQLSPLADMGETFTAL</sequence>